<evidence type="ECO:0000313" key="3">
    <source>
        <dbReference type="Proteomes" id="UP000033038"/>
    </source>
</evidence>
<dbReference type="HOGENOM" id="CLU_101320_2_3_2"/>
<gene>
    <name evidence="2" type="ORF">MSBRW_1492</name>
</gene>
<sequence>MIKSEPKVSVLSIVRKLKQESTNGLWKTQKEYLEKYYWDENTLWSEEYFASTIGNVSKEAVEYYIRNQG</sequence>
<dbReference type="InterPro" id="IPR036515">
    <property type="entry name" value="Transposase_17_sf"/>
</dbReference>
<dbReference type="GO" id="GO:0004803">
    <property type="term" value="F:transposase activity"/>
    <property type="evidence" value="ECO:0007669"/>
    <property type="project" value="InterPro"/>
</dbReference>
<protein>
    <submittedName>
        <fullName evidence="2">Mobile element protein</fullName>
    </submittedName>
</protein>
<dbReference type="Pfam" id="PF01797">
    <property type="entry name" value="Y1_Tnp"/>
    <property type="match status" value="1"/>
</dbReference>
<dbReference type="KEGG" id="mbw:MSBRW_1492"/>
<dbReference type="PANTHER" id="PTHR33360:SF4">
    <property type="entry name" value="TRANSPOSASE IS200-LIKE PROTEIN"/>
    <property type="match status" value="1"/>
</dbReference>
<dbReference type="PATRIC" id="fig|1434109.4.peg.1877"/>
<accession>A0A0E3QIW0</accession>
<feature type="domain" description="Transposase IS200-like" evidence="1">
    <location>
        <begin position="1"/>
        <end position="68"/>
    </location>
</feature>
<proteinExistence type="predicted"/>
<dbReference type="NCBIfam" id="NF033573">
    <property type="entry name" value="transpos_IS200"/>
    <property type="match status" value="1"/>
</dbReference>
<dbReference type="GO" id="GO:0006313">
    <property type="term" value="P:DNA transposition"/>
    <property type="evidence" value="ECO:0007669"/>
    <property type="project" value="InterPro"/>
</dbReference>
<reference evidence="2 3" key="1">
    <citation type="submission" date="2014-07" db="EMBL/GenBank/DDBJ databases">
        <title>Methanogenic archaea and the global carbon cycle.</title>
        <authorList>
            <person name="Henriksen J.R."/>
            <person name="Luke J."/>
            <person name="Reinhart S."/>
            <person name="Benedict M.N."/>
            <person name="Youngblut N.D."/>
            <person name="Metcalf M.E."/>
            <person name="Whitaker R.J."/>
            <person name="Metcalf W.W."/>
        </authorList>
    </citation>
    <scope>NUCLEOTIDE SEQUENCE [LARGE SCALE GENOMIC DNA]</scope>
    <source>
        <strain evidence="2 3">Wiesmoor</strain>
    </source>
</reference>
<dbReference type="SUPFAM" id="SSF143422">
    <property type="entry name" value="Transposase IS200-like"/>
    <property type="match status" value="1"/>
</dbReference>
<dbReference type="Proteomes" id="UP000033038">
    <property type="component" value="Chromosome"/>
</dbReference>
<dbReference type="PANTHER" id="PTHR33360">
    <property type="entry name" value="TRANSPOSASE FOR INSERTION SEQUENCE ELEMENT IS200"/>
    <property type="match status" value="1"/>
</dbReference>
<dbReference type="Gene3D" id="3.30.70.1290">
    <property type="entry name" value="Transposase IS200-like"/>
    <property type="match status" value="1"/>
</dbReference>
<name>A0A0E3QIW0_METBA</name>
<evidence type="ECO:0000259" key="1">
    <source>
        <dbReference type="Pfam" id="PF01797"/>
    </source>
</evidence>
<dbReference type="InterPro" id="IPR002686">
    <property type="entry name" value="Transposase_17"/>
</dbReference>
<dbReference type="GO" id="GO:0003677">
    <property type="term" value="F:DNA binding"/>
    <property type="evidence" value="ECO:0007669"/>
    <property type="project" value="InterPro"/>
</dbReference>
<dbReference type="AlphaFoldDB" id="A0A0E3QIW0"/>
<organism evidence="2 3">
    <name type="scientific">Methanosarcina barkeri str. Wiesmoor</name>
    <dbReference type="NCBI Taxonomy" id="1434109"/>
    <lineage>
        <taxon>Archaea</taxon>
        <taxon>Methanobacteriati</taxon>
        <taxon>Methanobacteriota</taxon>
        <taxon>Stenosarchaea group</taxon>
        <taxon>Methanomicrobia</taxon>
        <taxon>Methanosarcinales</taxon>
        <taxon>Methanosarcinaceae</taxon>
        <taxon>Methanosarcina</taxon>
    </lineage>
</organism>
<dbReference type="EMBL" id="CP009526">
    <property type="protein sequence ID" value="AKB50745.1"/>
    <property type="molecule type" value="Genomic_DNA"/>
</dbReference>
<evidence type="ECO:0000313" key="2">
    <source>
        <dbReference type="EMBL" id="AKB50745.1"/>
    </source>
</evidence>